<keyword evidence="5" id="KW-1185">Reference proteome</keyword>
<dbReference type="Pfam" id="PF07811">
    <property type="entry name" value="TadE"/>
    <property type="match status" value="1"/>
</dbReference>
<name>A0A7W6BWL7_9SPHN</name>
<keyword evidence="2" id="KW-1133">Transmembrane helix</keyword>
<feature type="domain" description="TadE-like" evidence="3">
    <location>
        <begin position="14"/>
        <end position="56"/>
    </location>
</feature>
<dbReference type="InterPro" id="IPR012495">
    <property type="entry name" value="TadE-like_dom"/>
</dbReference>
<reference evidence="4 5" key="1">
    <citation type="submission" date="2020-08" db="EMBL/GenBank/DDBJ databases">
        <title>Genomic Encyclopedia of Type Strains, Phase IV (KMG-IV): sequencing the most valuable type-strain genomes for metagenomic binning, comparative biology and taxonomic classification.</title>
        <authorList>
            <person name="Goeker M."/>
        </authorList>
    </citation>
    <scope>NUCLEOTIDE SEQUENCE [LARGE SCALE GENOMIC DNA]</scope>
    <source>
        <strain evidence="4 5">DSM 27568</strain>
    </source>
</reference>
<protein>
    <submittedName>
        <fullName evidence="4">Flp pilus assembly protein TadG</fullName>
    </submittedName>
</protein>
<evidence type="ECO:0000256" key="1">
    <source>
        <dbReference type="SAM" id="MobiDB-lite"/>
    </source>
</evidence>
<evidence type="ECO:0000256" key="2">
    <source>
        <dbReference type="SAM" id="Phobius"/>
    </source>
</evidence>
<accession>A0A7W6BWL7</accession>
<dbReference type="Proteomes" id="UP000561459">
    <property type="component" value="Unassembled WGS sequence"/>
</dbReference>
<gene>
    <name evidence="4" type="ORF">GGR39_000944</name>
</gene>
<comment type="caution">
    <text evidence="4">The sequence shown here is derived from an EMBL/GenBank/DDBJ whole genome shotgun (WGS) entry which is preliminary data.</text>
</comment>
<evidence type="ECO:0000259" key="3">
    <source>
        <dbReference type="Pfam" id="PF07811"/>
    </source>
</evidence>
<feature type="compositionally biased region" description="Polar residues" evidence="1">
    <location>
        <begin position="124"/>
        <end position="136"/>
    </location>
</feature>
<keyword evidence="2" id="KW-0472">Membrane</keyword>
<organism evidence="4 5">
    <name type="scientific">Novosphingobium fluoreni</name>
    <dbReference type="NCBI Taxonomy" id="1391222"/>
    <lineage>
        <taxon>Bacteria</taxon>
        <taxon>Pseudomonadati</taxon>
        <taxon>Pseudomonadota</taxon>
        <taxon>Alphaproteobacteria</taxon>
        <taxon>Sphingomonadales</taxon>
        <taxon>Sphingomonadaceae</taxon>
        <taxon>Novosphingobium</taxon>
    </lineage>
</organism>
<feature type="region of interest" description="Disordered" evidence="1">
    <location>
        <begin position="100"/>
        <end position="138"/>
    </location>
</feature>
<keyword evidence="2" id="KW-0812">Transmembrane</keyword>
<sequence length="196" mass="20845">MIRRLTRLLPDSRGATVVEFALVAPILAIAVLGLLELGYNMYTAAVLEGTVQAAARSSTLEGASSNASTIDAAVTSAVKDVVPNATVTFQRTAYPTFSDVGKPEDYTDTNGNNRCDNGEPYEDANNNGTWDSDQGSNGTGGARDVVVYQVNVSYPRVLSVAGLFGESGNYQMTTKTVLANQPWDNVKKSPAIRNCK</sequence>
<dbReference type="RefSeq" id="WP_183616103.1">
    <property type="nucleotide sequence ID" value="NZ_JACIDY010000002.1"/>
</dbReference>
<evidence type="ECO:0000313" key="4">
    <source>
        <dbReference type="EMBL" id="MBB3939304.1"/>
    </source>
</evidence>
<feature type="transmembrane region" description="Helical" evidence="2">
    <location>
        <begin position="20"/>
        <end position="42"/>
    </location>
</feature>
<proteinExistence type="predicted"/>
<evidence type="ECO:0000313" key="5">
    <source>
        <dbReference type="Proteomes" id="UP000561459"/>
    </source>
</evidence>
<dbReference type="AlphaFoldDB" id="A0A7W6BWL7"/>
<dbReference type="EMBL" id="JACIDY010000002">
    <property type="protein sequence ID" value="MBB3939304.1"/>
    <property type="molecule type" value="Genomic_DNA"/>
</dbReference>